<accession>A0ABR1CWD9</accession>
<dbReference type="PANTHER" id="PTHR22741:SF10">
    <property type="entry name" value="COILED-COIL DOMAIN-CONTAINING PROTEIN CG32809"/>
    <property type="match status" value="1"/>
</dbReference>
<sequence length="961" mass="107830">MFGCITHQPRRNRLRNYEDEPPNHRSRSYETANPAETPAIKYTSRHSSLPAKPADLLKGNTSPPPQQSGSLRLDKWISHLLNEAEPASSIQYLASFRFSSAMPGIFAWKNRILGRKTPEPERAVQVTVLREPVDRDLHNHTPRRSVRFNDSRNEFSQYNLPDWQNDYGEARVIASVSPANHNGVEKREHPSTDWRYADSYRMSMAPLASSEMLDDESSAQRRFGSSSTTSKAGAVLQHLREQNEHPEYAEPRRPSSTLPAMGARPITPVRGPGQSNFGGTAATMSRWEANRTEQLSQNGGYSTPGRQLEQMNVVFLQANDEVKRAILPPEVHSLEQVKMAFVRAFPNISRHYIEQPSIKIYIQEPSKGQLFYELDDPSDIRNKSVLKLREHSITGTQSPARFLDQPDYLSETENDDGRHRFVSLARPASAMAHSDYRKNSQKNYESYDSYGSDTSSHDSRSVTRSGSATPIIDKESRARMETMERQLAGLSSLVHSALVSRGMSESSRKDMADLRREILALHPDAERAASEEPPSLPDSLSSHTQSQLDHLRHKLRQASSDMKQLRRTAQVNAQNARNYINEAGEEIARLISQKMITSSIKENLRIDFDGVHGPQREETNKERRNHEQRLTRLLEGLTKFENNVEAVRSSVLTSNRKLRMSEVESLTEGLTQIGREAATLKTEFPPIHSAIESQIKADMERIVREEKYIRDQTAAVDQSLRRCKALANIMVTMKKLAMVQDPTIQRSKKEFNSSSTVPGSSPAPALAPPPPPPPPPPVPPQPAATIVDTANSKTNTTKINPPSTNFASNATTPLMNNMKHADVHSNAIAQPTTNGYQSKGVEITPNISKNTSELLPPLSSQPSSSPAAELDTVLEEVAPTGIPPRPPSRYSVQDVRMKFQRPPELPEQVKSLIDEVARRASPGPDTNERRIDLEERQERLAEKQRQLRSQFQQLQQMTPLP</sequence>
<feature type="region of interest" description="Disordered" evidence="2">
    <location>
        <begin position="524"/>
        <end position="550"/>
    </location>
</feature>
<keyword evidence="1" id="KW-0175">Coiled coil</keyword>
<feature type="compositionally biased region" description="Pro residues" evidence="2">
    <location>
        <begin position="765"/>
        <end position="782"/>
    </location>
</feature>
<evidence type="ECO:0000313" key="5">
    <source>
        <dbReference type="Proteomes" id="UP001303046"/>
    </source>
</evidence>
<feature type="region of interest" description="Disordered" evidence="2">
    <location>
        <begin position="1"/>
        <end position="70"/>
    </location>
</feature>
<evidence type="ECO:0000256" key="2">
    <source>
        <dbReference type="SAM" id="MobiDB-lite"/>
    </source>
</evidence>
<feature type="region of interest" description="Disordered" evidence="2">
    <location>
        <begin position="939"/>
        <end position="961"/>
    </location>
</feature>
<dbReference type="Pfam" id="PF03915">
    <property type="entry name" value="AIP3"/>
    <property type="match status" value="1"/>
</dbReference>
<dbReference type="Gene3D" id="1.20.58.1540">
    <property type="entry name" value="Actin interacting protein 3, C-terminal domain"/>
    <property type="match status" value="1"/>
</dbReference>
<dbReference type="InterPro" id="IPR051825">
    <property type="entry name" value="SRCIN1"/>
</dbReference>
<comment type="caution">
    <text evidence="4">The sequence shown here is derived from an EMBL/GenBank/DDBJ whole genome shotgun (WGS) entry which is preliminary data.</text>
</comment>
<dbReference type="Proteomes" id="UP001303046">
    <property type="component" value="Unassembled WGS sequence"/>
</dbReference>
<dbReference type="InterPro" id="IPR022782">
    <property type="entry name" value="AIP3-like_C"/>
</dbReference>
<organism evidence="4 5">
    <name type="scientific">Necator americanus</name>
    <name type="common">Human hookworm</name>
    <dbReference type="NCBI Taxonomy" id="51031"/>
    <lineage>
        <taxon>Eukaryota</taxon>
        <taxon>Metazoa</taxon>
        <taxon>Ecdysozoa</taxon>
        <taxon>Nematoda</taxon>
        <taxon>Chromadorea</taxon>
        <taxon>Rhabditida</taxon>
        <taxon>Rhabditina</taxon>
        <taxon>Rhabditomorpha</taxon>
        <taxon>Strongyloidea</taxon>
        <taxon>Ancylostomatidae</taxon>
        <taxon>Bunostominae</taxon>
        <taxon>Necator</taxon>
    </lineage>
</organism>
<feature type="region of interest" description="Disordered" evidence="2">
    <location>
        <begin position="432"/>
        <end position="475"/>
    </location>
</feature>
<keyword evidence="5" id="KW-1185">Reference proteome</keyword>
<feature type="compositionally biased region" description="Low complexity" evidence="2">
    <location>
        <begin position="947"/>
        <end position="961"/>
    </location>
</feature>
<feature type="compositionally biased region" description="Polar residues" evidence="2">
    <location>
        <begin position="441"/>
        <end position="454"/>
    </location>
</feature>
<reference evidence="4 5" key="1">
    <citation type="submission" date="2023-08" db="EMBL/GenBank/DDBJ databases">
        <title>A Necator americanus chromosomal reference genome.</title>
        <authorList>
            <person name="Ilik V."/>
            <person name="Petrzelkova K.J."/>
            <person name="Pardy F."/>
            <person name="Fuh T."/>
            <person name="Niatou-Singa F.S."/>
            <person name="Gouil Q."/>
            <person name="Baker L."/>
            <person name="Ritchie M.E."/>
            <person name="Jex A.R."/>
            <person name="Gazzola D."/>
            <person name="Li H."/>
            <person name="Toshio Fujiwara R."/>
            <person name="Zhan B."/>
            <person name="Aroian R.V."/>
            <person name="Pafco B."/>
            <person name="Schwarz E.M."/>
        </authorList>
    </citation>
    <scope>NUCLEOTIDE SEQUENCE [LARGE SCALE GENOMIC DNA]</scope>
    <source>
        <strain evidence="4 5">Aroian</strain>
        <tissue evidence="4">Whole animal</tissue>
    </source>
</reference>
<dbReference type="PANTHER" id="PTHR22741">
    <property type="entry name" value="P140CAP/SNIP-RELATED"/>
    <property type="match status" value="1"/>
</dbReference>
<feature type="compositionally biased region" description="Low complexity" evidence="2">
    <location>
        <begin position="531"/>
        <end position="542"/>
    </location>
</feature>
<feature type="compositionally biased region" description="Basic and acidic residues" evidence="2">
    <location>
        <begin position="238"/>
        <end position="253"/>
    </location>
</feature>
<feature type="region of interest" description="Disordered" evidence="2">
    <location>
        <begin position="743"/>
        <end position="785"/>
    </location>
</feature>
<feature type="domain" description="Actin interacting protein 3-like C-terminal" evidence="3">
    <location>
        <begin position="315"/>
        <end position="717"/>
    </location>
</feature>
<evidence type="ECO:0000313" key="4">
    <source>
        <dbReference type="EMBL" id="KAK6742618.1"/>
    </source>
</evidence>
<dbReference type="EMBL" id="JAVFWL010000003">
    <property type="protein sequence ID" value="KAK6742618.1"/>
    <property type="molecule type" value="Genomic_DNA"/>
</dbReference>
<proteinExistence type="predicted"/>
<evidence type="ECO:0000256" key="1">
    <source>
        <dbReference type="ARBA" id="ARBA00023054"/>
    </source>
</evidence>
<protein>
    <recommendedName>
        <fullName evidence="3">Actin interacting protein 3-like C-terminal domain-containing protein</fullName>
    </recommendedName>
</protein>
<evidence type="ECO:0000259" key="3">
    <source>
        <dbReference type="Pfam" id="PF03915"/>
    </source>
</evidence>
<gene>
    <name evidence="4" type="primary">Necator_chrIII.g10853</name>
    <name evidence="4" type="ORF">RB195_010088</name>
</gene>
<name>A0ABR1CWD9_NECAM</name>
<feature type="region of interest" description="Disordered" evidence="2">
    <location>
        <begin position="211"/>
        <end position="276"/>
    </location>
</feature>